<sequence>MLNKLLQSIGIGGARVDTLLATRTCVPGGVIEGEVRIYGGNAPQDVEAIHLSFMTEYEAESDDHAYTRSADLGSVRLTDRFCVQANQELTMPFSITVPLSTPATMGKSVVWVQTWLDIKSAIDPQDRDYLDVRPHPLVEAFIGAAGRLGFHLAEVDSEKTPYRMPGSLPFVQEFEFKPYGGEFRGRLDELEAVFQVGEAGAHVMLQVDRRARGLGGHFAESMGMDETYVGFSYTQADLPRLDAMIADTVRRYC</sequence>
<accession>A0A943UTZ5</accession>
<dbReference type="Proteomes" id="UP000727506">
    <property type="component" value="Unassembled WGS sequence"/>
</dbReference>
<comment type="caution">
    <text evidence="1">The sequence shown here is derived from an EMBL/GenBank/DDBJ whole genome shotgun (WGS) entry which is preliminary data.</text>
</comment>
<organism evidence="1 2">
    <name type="scientific">Slackia piriformis</name>
    <dbReference type="NCBI Taxonomy" id="626934"/>
    <lineage>
        <taxon>Bacteria</taxon>
        <taxon>Bacillati</taxon>
        <taxon>Actinomycetota</taxon>
        <taxon>Coriobacteriia</taxon>
        <taxon>Eggerthellales</taxon>
        <taxon>Eggerthellaceae</taxon>
        <taxon>Slackia</taxon>
    </lineage>
</organism>
<dbReference type="PANTHER" id="PTHR40053">
    <property type="entry name" value="SPORULATION-CONTROL PROTEIN SPO0M"/>
    <property type="match status" value="1"/>
</dbReference>
<evidence type="ECO:0000313" key="2">
    <source>
        <dbReference type="Proteomes" id="UP000727506"/>
    </source>
</evidence>
<dbReference type="PANTHER" id="PTHR40053:SF1">
    <property type="entry name" value="SPORULATION-CONTROL PROTEIN SPO0M"/>
    <property type="match status" value="1"/>
</dbReference>
<dbReference type="InterPro" id="IPR009776">
    <property type="entry name" value="Spore_0_M"/>
</dbReference>
<name>A0A943UTZ5_9ACTN</name>
<evidence type="ECO:0000313" key="1">
    <source>
        <dbReference type="EMBL" id="MBS6941264.1"/>
    </source>
</evidence>
<reference evidence="1" key="1">
    <citation type="submission" date="2021-02" db="EMBL/GenBank/DDBJ databases">
        <title>Infant gut strain persistence is associated with maternal origin, phylogeny, and functional potential including surface adhesion and iron acquisition.</title>
        <authorList>
            <person name="Lou Y.C."/>
        </authorList>
    </citation>
    <scope>NUCLEOTIDE SEQUENCE</scope>
    <source>
        <strain evidence="1">L2_039_000G1_dasL2_039_000G1_concoct_11</strain>
    </source>
</reference>
<dbReference type="Pfam" id="PF07070">
    <property type="entry name" value="Spo0M"/>
    <property type="match status" value="1"/>
</dbReference>
<proteinExistence type="predicted"/>
<protein>
    <submittedName>
        <fullName evidence="1">Sporulation protein</fullName>
    </submittedName>
</protein>
<dbReference type="EMBL" id="JAGZSV010000147">
    <property type="protein sequence ID" value="MBS6941264.1"/>
    <property type="molecule type" value="Genomic_DNA"/>
</dbReference>
<gene>
    <name evidence="1" type="ORF">KH142_07295</name>
</gene>
<dbReference type="AlphaFoldDB" id="A0A943UTZ5"/>